<gene>
    <name evidence="2" type="ORF">SAMN05216454_10136</name>
</gene>
<dbReference type="EMBL" id="FODF01000001">
    <property type="protein sequence ID" value="SEN15875.1"/>
    <property type="molecule type" value="Genomic_DNA"/>
</dbReference>
<protein>
    <submittedName>
        <fullName evidence="2">Uncharacterized protein</fullName>
    </submittedName>
</protein>
<dbReference type="Proteomes" id="UP000199512">
    <property type="component" value="Unassembled WGS sequence"/>
</dbReference>
<dbReference type="OrthoDB" id="1986592at2"/>
<reference evidence="2 3" key="1">
    <citation type="submission" date="2016-10" db="EMBL/GenBank/DDBJ databases">
        <authorList>
            <person name="de Groot N.N."/>
        </authorList>
    </citation>
    <scope>NUCLEOTIDE SEQUENCE [LARGE SCALE GENOMIC DNA]</scope>
    <source>
        <strain evidence="2 3">Calf135</strain>
    </source>
</reference>
<feature type="transmembrane region" description="Helical" evidence="1">
    <location>
        <begin position="52"/>
        <end position="70"/>
    </location>
</feature>
<proteinExistence type="predicted"/>
<name>A0A1H8E8P7_9FIRM</name>
<feature type="transmembrane region" description="Helical" evidence="1">
    <location>
        <begin position="7"/>
        <end position="26"/>
    </location>
</feature>
<evidence type="ECO:0000256" key="1">
    <source>
        <dbReference type="SAM" id="Phobius"/>
    </source>
</evidence>
<sequence>MKVFKIMMYIIELLGVILYFIINYFANTNVLVMKEALYRNNMISAYDLSGKISFIMLIVFFILVAVNMILMSRRRYKCVQDIYFSVLILVSCAAAVKCFNVRNLFTYYYLLITMAIILACEIAKIFINLKYKVSNCTKI</sequence>
<dbReference type="RefSeq" id="WP_091972875.1">
    <property type="nucleotide sequence ID" value="NZ_FODF01000001.1"/>
</dbReference>
<organism evidence="2 3">
    <name type="scientific">Peptostreptococcus russellii</name>
    <dbReference type="NCBI Taxonomy" id="215200"/>
    <lineage>
        <taxon>Bacteria</taxon>
        <taxon>Bacillati</taxon>
        <taxon>Bacillota</taxon>
        <taxon>Clostridia</taxon>
        <taxon>Peptostreptococcales</taxon>
        <taxon>Peptostreptococcaceae</taxon>
        <taxon>Peptostreptococcus</taxon>
    </lineage>
</organism>
<keyword evidence="1" id="KW-0812">Transmembrane</keyword>
<keyword evidence="3" id="KW-1185">Reference proteome</keyword>
<dbReference type="AlphaFoldDB" id="A0A1H8E8P7"/>
<keyword evidence="1" id="KW-1133">Transmembrane helix</keyword>
<feature type="transmembrane region" description="Helical" evidence="1">
    <location>
        <begin position="108"/>
        <end position="129"/>
    </location>
</feature>
<feature type="transmembrane region" description="Helical" evidence="1">
    <location>
        <begin position="82"/>
        <end position="102"/>
    </location>
</feature>
<evidence type="ECO:0000313" key="3">
    <source>
        <dbReference type="Proteomes" id="UP000199512"/>
    </source>
</evidence>
<evidence type="ECO:0000313" key="2">
    <source>
        <dbReference type="EMBL" id="SEN15875.1"/>
    </source>
</evidence>
<accession>A0A1H8E8P7</accession>
<keyword evidence="1" id="KW-0472">Membrane</keyword>